<reference evidence="1" key="1">
    <citation type="journal article" date="2015" name="Nature">
        <title>Complex archaea that bridge the gap between prokaryotes and eukaryotes.</title>
        <authorList>
            <person name="Spang A."/>
            <person name="Saw J.H."/>
            <person name="Jorgensen S.L."/>
            <person name="Zaremba-Niedzwiedzka K."/>
            <person name="Martijn J."/>
            <person name="Lind A.E."/>
            <person name="van Eijk R."/>
            <person name="Schleper C."/>
            <person name="Guy L."/>
            <person name="Ettema T.J."/>
        </authorList>
    </citation>
    <scope>NUCLEOTIDE SEQUENCE</scope>
</reference>
<comment type="caution">
    <text evidence="1">The sequence shown here is derived from an EMBL/GenBank/DDBJ whole genome shotgun (WGS) entry which is preliminary data.</text>
</comment>
<proteinExistence type="predicted"/>
<name>A0A0F9F394_9ZZZZ</name>
<protein>
    <submittedName>
        <fullName evidence="1">Uncharacterized protein</fullName>
    </submittedName>
</protein>
<dbReference type="EMBL" id="LAZR01025117">
    <property type="protein sequence ID" value="KKL72936.1"/>
    <property type="molecule type" value="Genomic_DNA"/>
</dbReference>
<gene>
    <name evidence="1" type="ORF">LCGC14_2079990</name>
</gene>
<sequence length="58" mass="6947">MPTLEECRELATYQARVKEWNVSTDWLIKKLHEEFIELLIAIDSKRPKEIVKEISDFI</sequence>
<dbReference type="Gene3D" id="1.10.287.1080">
    <property type="entry name" value="MazG-like"/>
    <property type="match status" value="1"/>
</dbReference>
<dbReference type="AlphaFoldDB" id="A0A0F9F394"/>
<organism evidence="1">
    <name type="scientific">marine sediment metagenome</name>
    <dbReference type="NCBI Taxonomy" id="412755"/>
    <lineage>
        <taxon>unclassified sequences</taxon>
        <taxon>metagenomes</taxon>
        <taxon>ecological metagenomes</taxon>
    </lineage>
</organism>
<accession>A0A0F9F394</accession>
<feature type="non-terminal residue" evidence="1">
    <location>
        <position position="58"/>
    </location>
</feature>
<evidence type="ECO:0000313" key="1">
    <source>
        <dbReference type="EMBL" id="KKL72936.1"/>
    </source>
</evidence>
<dbReference type="SUPFAM" id="SSF101386">
    <property type="entry name" value="all-alpha NTP pyrophosphatases"/>
    <property type="match status" value="1"/>
</dbReference>